<dbReference type="Proteomes" id="UP000053593">
    <property type="component" value="Unassembled WGS sequence"/>
</dbReference>
<accession>A0A0D0C6F1</accession>
<sequence length="406" mass="43817">MQPSSGHIIPFGEHSQDNSCLMLYIAAFYTPVNRANRFDSESAGSHLARDERFALNRTGDAAIIAHFDQQGTGKEAFDDDCGSIGVQVVGNEAQGSSVITCQVPVAKVAPGPNVLMMDGNAWGSFPSPRENFIPVGTINTNWTIHPSQGGGIAYNGETVPYHKSDRIPSQNFDTQLPDWYSVSSSNACNCSAVDNSYLGAGRQEAGAEAYYSGNLSGPPVLWTTSRDAPIANSNILDSVPVYPPPIYAQWLGSDNNSNLPLNQAVIPDIHFVSCFGSTRPLGYTLGVGSSTRVTPLQVNKCHFESTGVMPTTNGSHLFTNEGFSDQQGINNQAPISLGFQVPRTFTIMDLNGPNNPNVHSLATSSRFTLSNGQMPYSRERKDMQNAVERRNLYSSFRAGPQYGCTT</sequence>
<evidence type="ECO:0000313" key="2">
    <source>
        <dbReference type="Proteomes" id="UP000053593"/>
    </source>
</evidence>
<dbReference type="EMBL" id="KN834830">
    <property type="protein sequence ID" value="KIK53407.1"/>
    <property type="molecule type" value="Genomic_DNA"/>
</dbReference>
<dbReference type="AlphaFoldDB" id="A0A0D0C6F1"/>
<name>A0A0D0C6F1_9AGAR</name>
<dbReference type="HOGENOM" id="CLU_678034_0_0_1"/>
<evidence type="ECO:0000313" key="1">
    <source>
        <dbReference type="EMBL" id="KIK53407.1"/>
    </source>
</evidence>
<protein>
    <submittedName>
        <fullName evidence="1">Uncharacterized protein</fullName>
    </submittedName>
</protein>
<proteinExistence type="predicted"/>
<gene>
    <name evidence="1" type="ORF">GYMLUDRAFT_63766</name>
</gene>
<reference evidence="1 2" key="1">
    <citation type="submission" date="2014-04" db="EMBL/GenBank/DDBJ databases">
        <title>Evolutionary Origins and Diversification of the Mycorrhizal Mutualists.</title>
        <authorList>
            <consortium name="DOE Joint Genome Institute"/>
            <consortium name="Mycorrhizal Genomics Consortium"/>
            <person name="Kohler A."/>
            <person name="Kuo A."/>
            <person name="Nagy L.G."/>
            <person name="Floudas D."/>
            <person name="Copeland A."/>
            <person name="Barry K.W."/>
            <person name="Cichocki N."/>
            <person name="Veneault-Fourrey C."/>
            <person name="LaButti K."/>
            <person name="Lindquist E.A."/>
            <person name="Lipzen A."/>
            <person name="Lundell T."/>
            <person name="Morin E."/>
            <person name="Murat C."/>
            <person name="Riley R."/>
            <person name="Ohm R."/>
            <person name="Sun H."/>
            <person name="Tunlid A."/>
            <person name="Henrissat B."/>
            <person name="Grigoriev I.V."/>
            <person name="Hibbett D.S."/>
            <person name="Martin F."/>
        </authorList>
    </citation>
    <scope>NUCLEOTIDE SEQUENCE [LARGE SCALE GENOMIC DNA]</scope>
    <source>
        <strain evidence="1 2">FD-317 M1</strain>
    </source>
</reference>
<organism evidence="1 2">
    <name type="scientific">Collybiopsis luxurians FD-317 M1</name>
    <dbReference type="NCBI Taxonomy" id="944289"/>
    <lineage>
        <taxon>Eukaryota</taxon>
        <taxon>Fungi</taxon>
        <taxon>Dikarya</taxon>
        <taxon>Basidiomycota</taxon>
        <taxon>Agaricomycotina</taxon>
        <taxon>Agaricomycetes</taxon>
        <taxon>Agaricomycetidae</taxon>
        <taxon>Agaricales</taxon>
        <taxon>Marasmiineae</taxon>
        <taxon>Omphalotaceae</taxon>
        <taxon>Collybiopsis</taxon>
        <taxon>Collybiopsis luxurians</taxon>
    </lineage>
</organism>
<keyword evidence="2" id="KW-1185">Reference proteome</keyword>